<name>A0ABX3C1H7_9MYCO</name>
<reference evidence="1 2" key="1">
    <citation type="submission" date="2016-10" db="EMBL/GenBank/DDBJ databases">
        <title>Evaluation of Human, Animal and Environmental Mycobacterium chelonae Isolates by Core Genome Phylogenomic Analysis, Targeted Gene Comparison, and Anti-microbial Susceptibility Patterns: A Tale of Mistaken Identities.</title>
        <authorList>
            <person name="Fogelson S.B."/>
            <person name="Camus A.C."/>
            <person name="Lorenz W."/>
            <person name="Vasireddy R."/>
            <person name="Vasireddy S."/>
            <person name="Smith T."/>
            <person name="Brown-Elliott B.A."/>
            <person name="Wallace R.J.Jr."/>
            <person name="Hasan N.A."/>
            <person name="Reischl U."/>
            <person name="Sanchez S."/>
        </authorList>
    </citation>
    <scope>NUCLEOTIDE SEQUENCE [LARGE SCALE GENOMIC DNA]</scope>
    <source>
        <strain evidence="1 2">8528</strain>
    </source>
</reference>
<dbReference type="Proteomes" id="UP000179621">
    <property type="component" value="Unassembled WGS sequence"/>
</dbReference>
<dbReference type="InterPro" id="IPR011231">
    <property type="entry name" value="Phage_VT1-Sakai_H0018"/>
</dbReference>
<evidence type="ECO:0000313" key="1">
    <source>
        <dbReference type="EMBL" id="OHU10334.1"/>
    </source>
</evidence>
<evidence type="ECO:0000313" key="2">
    <source>
        <dbReference type="Proteomes" id="UP000179621"/>
    </source>
</evidence>
<sequence length="124" mass="12427">MSNECIPLYADGDVVTAEVTADVKGKTFVDLTGAMADGLPKVATATAAGRTWGVAVTDAKSGGCVAVIRITGAILPVTTGAPITALTEVQVGMGGKIVPATTGVKVGRAMDSAGADRDVFIELY</sequence>
<organism evidence="1 2">
    <name type="scientific">Mycobacteroides saopaulense</name>
    <dbReference type="NCBI Taxonomy" id="1578165"/>
    <lineage>
        <taxon>Bacteria</taxon>
        <taxon>Bacillati</taxon>
        <taxon>Actinomycetota</taxon>
        <taxon>Actinomycetes</taxon>
        <taxon>Mycobacteriales</taxon>
        <taxon>Mycobacteriaceae</taxon>
        <taxon>Mycobacteroides</taxon>
    </lineage>
</organism>
<gene>
    <name evidence="1" type="ORF">BKG73_10670</name>
</gene>
<proteinExistence type="predicted"/>
<dbReference type="EMBL" id="MLIH01000011">
    <property type="protein sequence ID" value="OHU10334.1"/>
    <property type="molecule type" value="Genomic_DNA"/>
</dbReference>
<accession>A0ABX3C1H7</accession>
<comment type="caution">
    <text evidence="1">The sequence shown here is derived from an EMBL/GenBank/DDBJ whole genome shotgun (WGS) entry which is preliminary data.</text>
</comment>
<dbReference type="Pfam" id="PF09956">
    <property type="entry name" value="Phage_cement_2"/>
    <property type="match status" value="1"/>
</dbReference>
<keyword evidence="2" id="KW-1185">Reference proteome</keyword>
<dbReference type="RefSeq" id="WP_070912699.1">
    <property type="nucleotide sequence ID" value="NZ_MLIC01000006.1"/>
</dbReference>
<evidence type="ECO:0008006" key="3">
    <source>
        <dbReference type="Google" id="ProtNLM"/>
    </source>
</evidence>
<protein>
    <recommendedName>
        <fullName evidence="3">DUF2190 domain-containing protein</fullName>
    </recommendedName>
</protein>